<accession>B8GLR9</accession>
<dbReference type="InterPro" id="IPR013651">
    <property type="entry name" value="ATP-grasp_RimK-type"/>
</dbReference>
<dbReference type="STRING" id="396588.Tgr7_0575"/>
<dbReference type="Gene3D" id="3.30.470.20">
    <property type="entry name" value="ATP-grasp fold, B domain"/>
    <property type="match status" value="1"/>
</dbReference>
<keyword evidence="2" id="KW-0067">ATP-binding</keyword>
<dbReference type="eggNOG" id="COG0189">
    <property type="taxonomic scope" value="Bacteria"/>
</dbReference>
<evidence type="ECO:0000313" key="5">
    <source>
        <dbReference type="Proteomes" id="UP000002383"/>
    </source>
</evidence>
<dbReference type="PROSITE" id="PS50975">
    <property type="entry name" value="ATP_GRASP"/>
    <property type="match status" value="1"/>
</dbReference>
<dbReference type="GO" id="GO:0046872">
    <property type="term" value="F:metal ion binding"/>
    <property type="evidence" value="ECO:0007669"/>
    <property type="project" value="InterPro"/>
</dbReference>
<protein>
    <submittedName>
        <fullName evidence="4">RimK domain protein ATP-grasp</fullName>
    </submittedName>
</protein>
<dbReference type="RefSeq" id="WP_012637160.1">
    <property type="nucleotide sequence ID" value="NC_011901.1"/>
</dbReference>
<dbReference type="SUPFAM" id="SSF56059">
    <property type="entry name" value="Glutathione synthetase ATP-binding domain-like"/>
    <property type="match status" value="1"/>
</dbReference>
<dbReference type="Gene3D" id="3.30.1490.20">
    <property type="entry name" value="ATP-grasp fold, A domain"/>
    <property type="match status" value="1"/>
</dbReference>
<evidence type="ECO:0000313" key="4">
    <source>
        <dbReference type="EMBL" id="ACL71672.1"/>
    </source>
</evidence>
<evidence type="ECO:0000256" key="1">
    <source>
        <dbReference type="ARBA" id="ARBA00023211"/>
    </source>
</evidence>
<name>B8GLR9_THISH</name>
<dbReference type="GO" id="GO:0005524">
    <property type="term" value="F:ATP binding"/>
    <property type="evidence" value="ECO:0007669"/>
    <property type="project" value="UniProtKB-UniRule"/>
</dbReference>
<feature type="domain" description="ATP-grasp" evidence="3">
    <location>
        <begin position="291"/>
        <end position="481"/>
    </location>
</feature>
<dbReference type="InterPro" id="IPR013815">
    <property type="entry name" value="ATP_grasp_subdomain_1"/>
</dbReference>
<dbReference type="KEGG" id="tgr:Tgr7_0575"/>
<gene>
    <name evidence="4" type="ordered locus">Tgr7_0575</name>
</gene>
<dbReference type="EMBL" id="CP001339">
    <property type="protein sequence ID" value="ACL71672.1"/>
    <property type="molecule type" value="Genomic_DNA"/>
</dbReference>
<keyword evidence="5" id="KW-1185">Reference proteome</keyword>
<proteinExistence type="predicted"/>
<dbReference type="OrthoDB" id="9800957at2"/>
<dbReference type="GO" id="GO:0009432">
    <property type="term" value="P:SOS response"/>
    <property type="evidence" value="ECO:0007669"/>
    <property type="project" value="TreeGrafter"/>
</dbReference>
<dbReference type="Pfam" id="PF14401">
    <property type="entry name" value="RLAN"/>
    <property type="match status" value="1"/>
</dbReference>
<reference evidence="4 5" key="1">
    <citation type="journal article" date="2011" name="Stand. Genomic Sci.">
        <title>Complete genome sequence of 'Thioalkalivibrio sulfidophilus' HL-EbGr7.</title>
        <authorList>
            <person name="Muyzer G."/>
            <person name="Sorokin D.Y."/>
            <person name="Mavromatis K."/>
            <person name="Lapidus A."/>
            <person name="Clum A."/>
            <person name="Ivanova N."/>
            <person name="Pati A."/>
            <person name="d'Haeseleer P."/>
            <person name="Woyke T."/>
            <person name="Kyrpides N.C."/>
        </authorList>
    </citation>
    <scope>NUCLEOTIDE SEQUENCE [LARGE SCALE GENOMIC DNA]</scope>
    <source>
        <strain evidence="4 5">HL-EbGR7</strain>
    </source>
</reference>
<evidence type="ECO:0000256" key="2">
    <source>
        <dbReference type="PROSITE-ProRule" id="PRU00409"/>
    </source>
</evidence>
<organism evidence="4 5">
    <name type="scientific">Thioalkalivibrio sulfidiphilus (strain HL-EbGR7)</name>
    <dbReference type="NCBI Taxonomy" id="396588"/>
    <lineage>
        <taxon>Bacteria</taxon>
        <taxon>Pseudomonadati</taxon>
        <taxon>Pseudomonadota</taxon>
        <taxon>Gammaproteobacteria</taxon>
        <taxon>Chromatiales</taxon>
        <taxon>Ectothiorhodospiraceae</taxon>
        <taxon>Thioalkalivibrio</taxon>
    </lineage>
</organism>
<dbReference type="AlphaFoldDB" id="B8GLR9"/>
<keyword evidence="2" id="KW-0547">Nucleotide-binding</keyword>
<dbReference type="HOGENOM" id="CLU_016765_0_0_6"/>
<dbReference type="Pfam" id="PF08443">
    <property type="entry name" value="RimK"/>
    <property type="match status" value="1"/>
</dbReference>
<dbReference type="GO" id="GO:0018169">
    <property type="term" value="F:ribosomal S6-glutamic acid ligase activity"/>
    <property type="evidence" value="ECO:0007669"/>
    <property type="project" value="TreeGrafter"/>
</dbReference>
<evidence type="ECO:0000259" key="3">
    <source>
        <dbReference type="PROSITE" id="PS50975"/>
    </source>
</evidence>
<dbReference type="Gene3D" id="3.40.50.20">
    <property type="match status" value="1"/>
</dbReference>
<dbReference type="GO" id="GO:0005737">
    <property type="term" value="C:cytoplasm"/>
    <property type="evidence" value="ECO:0007669"/>
    <property type="project" value="TreeGrafter"/>
</dbReference>
<dbReference type="PANTHER" id="PTHR21621:SF0">
    <property type="entry name" value="BETA-CITRYLGLUTAMATE SYNTHASE B-RELATED"/>
    <property type="match status" value="1"/>
</dbReference>
<sequence length="490" mass="56229">MSDHVLLIEQPGDWKPHFPEYPVMLARDYLTKAPETGGRQLRVINLCRSSRYLSVGYYCSLLAEARNHKVVPTVRTLQDLSRKAIYSLDTEDIDRKVAKVLGRKRAGLQPTAFEMTVFFGHCAPKEMQEIAQQLFSIFRAPLFKVEFKLSGQWRIDALKPLSLQSLTPEQETDFFAALESYLKRPWRKPRESRTYKYDLAILHNPDEDLPPSNRSALNNFMRVGRSLGLEVDLIDRKDFSRLAEYDALFIRETTRIDHYTYRFARKADSEGMVVIDDPDSILKCTNKVYLAELLAAHKVATPRTLILSKDNLLAAEESIGFPVVLKIPDGSFSRGVFKADNRQELESIGKNLFKDSDLILAQEFAYTEFDWRVGIMNKQPIYVCQYFMSRKHWQIVNHQAKGNPRHGGFRTLAVEDAPPEVVKTALRAANLIGDGLYGVDLKQTQKGVVVIEVNDNPNLDAGVEDAVLKDELYKRILEDFVRRLDRKRKR</sequence>
<keyword evidence="1" id="KW-0464">Manganese</keyword>
<dbReference type="PANTHER" id="PTHR21621">
    <property type="entry name" value="RIBOSOMAL PROTEIN S6 MODIFICATION PROTEIN"/>
    <property type="match status" value="1"/>
</dbReference>
<dbReference type="Proteomes" id="UP000002383">
    <property type="component" value="Chromosome"/>
</dbReference>
<dbReference type="InterPro" id="IPR011761">
    <property type="entry name" value="ATP-grasp"/>
</dbReference>
<dbReference type="InterPro" id="IPR025839">
    <property type="entry name" value="RLAN_dom"/>
</dbReference>